<organism evidence="2 3">
    <name type="scientific">Corynebacterium rouxii</name>
    <dbReference type="NCBI Taxonomy" id="2719119"/>
    <lineage>
        <taxon>Bacteria</taxon>
        <taxon>Bacillati</taxon>
        <taxon>Actinomycetota</taxon>
        <taxon>Actinomycetes</taxon>
        <taxon>Mycobacteriales</taxon>
        <taxon>Corynebacteriaceae</taxon>
        <taxon>Corynebacterium</taxon>
    </lineage>
</organism>
<evidence type="ECO:0000313" key="2">
    <source>
        <dbReference type="EMBL" id="MDT9411819.1"/>
    </source>
</evidence>
<dbReference type="InterPro" id="IPR011008">
    <property type="entry name" value="Dimeric_a/b-barrel"/>
</dbReference>
<dbReference type="GO" id="GO:0004497">
    <property type="term" value="F:monooxygenase activity"/>
    <property type="evidence" value="ECO:0007669"/>
    <property type="project" value="UniProtKB-KW"/>
</dbReference>
<dbReference type="RefSeq" id="WP_315644537.1">
    <property type="nucleotide sequence ID" value="NZ_JARUHM010000013.1"/>
</dbReference>
<evidence type="ECO:0000259" key="1">
    <source>
        <dbReference type="Pfam" id="PF03992"/>
    </source>
</evidence>
<evidence type="ECO:0000313" key="3">
    <source>
        <dbReference type="Proteomes" id="UP001265983"/>
    </source>
</evidence>
<gene>
    <name evidence="2" type="ORF">P8T80_10635</name>
</gene>
<dbReference type="SUPFAM" id="SSF54909">
    <property type="entry name" value="Dimeric alpha+beta barrel"/>
    <property type="match status" value="1"/>
</dbReference>
<dbReference type="Pfam" id="PF03992">
    <property type="entry name" value="ABM"/>
    <property type="match status" value="1"/>
</dbReference>
<dbReference type="Gene3D" id="3.30.70.100">
    <property type="match status" value="1"/>
</dbReference>
<protein>
    <submittedName>
        <fullName evidence="2">Antibiotic biosynthesis monooxygenase</fullName>
    </submittedName>
</protein>
<keyword evidence="2" id="KW-0560">Oxidoreductase</keyword>
<dbReference type="Proteomes" id="UP001265983">
    <property type="component" value="Unassembled WGS sequence"/>
</dbReference>
<reference evidence="2 3" key="1">
    <citation type="submission" date="2023-03" db="EMBL/GenBank/DDBJ databases">
        <title>Whole genome sequence of the first Corynebacterium rouxii strains isolated in Brazil: a recent member of Corynebacterium diphtheriae complex.</title>
        <authorList>
            <person name="Vieira V."/>
            <person name="Ramos J.N."/>
            <person name="Araujo M.R.B."/>
            <person name="Baio P.V."/>
            <person name="Sant'Anna L.O."/>
            <person name="Veras J.F.C."/>
            <person name="Vieira E.M.D."/>
            <person name="Sousa M.A.B."/>
            <person name="Camargo C.H."/>
            <person name="Sacchi C.T."/>
            <person name="Campos K.R."/>
            <person name="Santos M.B.N."/>
            <person name="Bokermann S."/>
            <person name="Alvim L.B."/>
            <person name="Santos L.S."/>
            <person name="Mattos-Guaraldi A.L."/>
        </authorList>
    </citation>
    <scope>NUCLEOTIDE SEQUENCE [LARGE SCALE GENOMIC DNA]</scope>
    <source>
        <strain evidence="2 3">70862</strain>
    </source>
</reference>
<comment type="caution">
    <text evidence="2">The sequence shown here is derived from an EMBL/GenBank/DDBJ whole genome shotgun (WGS) entry which is preliminary data.</text>
</comment>
<keyword evidence="2" id="KW-0503">Monooxygenase</keyword>
<name>A0ABU3PPS3_9CORY</name>
<dbReference type="EMBL" id="JARUHM010000013">
    <property type="protein sequence ID" value="MDT9411819.1"/>
    <property type="molecule type" value="Genomic_DNA"/>
</dbReference>
<feature type="domain" description="ABM" evidence="1">
    <location>
        <begin position="134"/>
        <end position="174"/>
    </location>
</feature>
<accession>A0ABU3PPS3</accession>
<keyword evidence="3" id="KW-1185">Reference proteome</keyword>
<sequence>MIRMLTVIPNGDPEEVAGLAGELPQIREYVESAELYRSLAKDCHALCLLVKDENCLSDLLASIASLPLLKRSWENNPTDIYLRQCFELADGRWRTKEGCEPATSEVIAWPNSSAVRIIIHGAYEDNPRMEELTIAEIHETRREPGCIQYSWMENIELSNHLMLIELWANQRIYDVHWAERLRTVEYRGDSGRSAIKPSRGESSREFYRAQSFDFRYGRFVPYDVAQMSESVVWGA</sequence>
<proteinExistence type="predicted"/>
<dbReference type="InterPro" id="IPR007138">
    <property type="entry name" value="ABM_dom"/>
</dbReference>